<comment type="caution">
    <text evidence="1">The sequence shown here is derived from an EMBL/GenBank/DDBJ whole genome shotgun (WGS) entry which is preliminary data.</text>
</comment>
<sequence>LGPLAARVGALADRGFRRFECADLATWRLLRDLQPACDAFELSADWTWYAANAEAVRLQRACGIAFGVTGPEANLPNLLSLPENPPREVLVAGYAPLFIAETPPLLPHPDGARLDDRAGEALRVTRLGRHWVTFAERPWSAAAHLPELLRNGFGRLRVDLSWAGAALPCRTWRDPLAASAPLAAHFAEPRL</sequence>
<dbReference type="AlphaFoldDB" id="A0A9D1NNR1"/>
<gene>
    <name evidence="1" type="ORF">IAC79_05020</name>
</gene>
<protein>
    <submittedName>
        <fullName evidence="1">Uncharacterized protein</fullName>
    </submittedName>
</protein>
<reference evidence="1" key="2">
    <citation type="journal article" date="2021" name="PeerJ">
        <title>Extensive microbial diversity within the chicken gut microbiome revealed by metagenomics and culture.</title>
        <authorList>
            <person name="Gilroy R."/>
            <person name="Ravi A."/>
            <person name="Getino M."/>
            <person name="Pursley I."/>
            <person name="Horton D.L."/>
            <person name="Alikhan N.F."/>
            <person name="Baker D."/>
            <person name="Gharbi K."/>
            <person name="Hall N."/>
            <person name="Watson M."/>
            <person name="Adriaenssens E.M."/>
            <person name="Foster-Nyarko E."/>
            <person name="Jarju S."/>
            <person name="Secka A."/>
            <person name="Antonio M."/>
            <person name="Oren A."/>
            <person name="Chaudhuri R.R."/>
            <person name="La Ragione R."/>
            <person name="Hildebrand F."/>
            <person name="Pallen M.J."/>
        </authorList>
    </citation>
    <scope>NUCLEOTIDE SEQUENCE</scope>
    <source>
        <strain evidence="1">35461</strain>
    </source>
</reference>
<evidence type="ECO:0000313" key="1">
    <source>
        <dbReference type="EMBL" id="HIV09456.1"/>
    </source>
</evidence>
<organism evidence="1 2">
    <name type="scientific">Candidatus Spyradenecus faecavium</name>
    <dbReference type="NCBI Taxonomy" id="2840947"/>
    <lineage>
        <taxon>Bacteria</taxon>
        <taxon>Pseudomonadati</taxon>
        <taxon>Lentisphaerota</taxon>
        <taxon>Lentisphaeria</taxon>
        <taxon>Lentisphaerales</taxon>
        <taxon>Lentisphaeraceae</taxon>
        <taxon>Lentisphaeraceae incertae sedis</taxon>
        <taxon>Candidatus Spyradenecus</taxon>
    </lineage>
</organism>
<name>A0A9D1NNR1_9BACT</name>
<reference evidence="1" key="1">
    <citation type="submission" date="2020-10" db="EMBL/GenBank/DDBJ databases">
        <authorList>
            <person name="Gilroy R."/>
        </authorList>
    </citation>
    <scope>NUCLEOTIDE SEQUENCE</scope>
    <source>
        <strain evidence="1">35461</strain>
    </source>
</reference>
<accession>A0A9D1NNR1</accession>
<proteinExistence type="predicted"/>
<feature type="non-terminal residue" evidence="1">
    <location>
        <position position="1"/>
    </location>
</feature>
<dbReference type="EMBL" id="DVOR01000159">
    <property type="protein sequence ID" value="HIV09456.1"/>
    <property type="molecule type" value="Genomic_DNA"/>
</dbReference>
<dbReference type="Proteomes" id="UP000886845">
    <property type="component" value="Unassembled WGS sequence"/>
</dbReference>
<evidence type="ECO:0000313" key="2">
    <source>
        <dbReference type="Proteomes" id="UP000886845"/>
    </source>
</evidence>